<dbReference type="InterPro" id="IPR054480">
    <property type="entry name" value="AHAS_small-like_ACT"/>
</dbReference>
<dbReference type="PROSITE" id="PS51671">
    <property type="entry name" value="ACT"/>
    <property type="match status" value="1"/>
</dbReference>
<dbReference type="EMBL" id="SLWW01000004">
    <property type="protein sequence ID" value="TCO72455.1"/>
    <property type="molecule type" value="Genomic_DNA"/>
</dbReference>
<evidence type="ECO:0000313" key="11">
    <source>
        <dbReference type="Proteomes" id="UP000295142"/>
    </source>
</evidence>
<evidence type="ECO:0000313" key="10">
    <source>
        <dbReference type="EMBL" id="TCO72455.1"/>
    </source>
</evidence>
<dbReference type="FunFam" id="3.30.70.260:FF:000001">
    <property type="entry name" value="Acetolactate synthase, small subunit"/>
    <property type="match status" value="1"/>
</dbReference>
<dbReference type="GO" id="GO:0003984">
    <property type="term" value="F:acetolactate synthase activity"/>
    <property type="evidence" value="ECO:0007669"/>
    <property type="project" value="UniProtKB-EC"/>
</dbReference>
<evidence type="ECO:0000256" key="7">
    <source>
        <dbReference type="ARBA" id="ARBA00023304"/>
    </source>
</evidence>
<sequence length="205" mass="22006">MPPVTETPPPGHKDDATDMAAALNIQKGTSKLSAYDLRDPNADTVERHTLAVIVDNEPGVLARVIGLFSGRGYNIDSLTVAEVDHTGHTSRITIVTTGTPAVIEQIKAQLGRIVPVHEVHDLTVEGPSVERELALFKVHGAGEKRVEALRLADIFRANVVDSTLESFVFEITGTPQKVDAFAELMRPLGLKEMARTGIAALSRGA</sequence>
<comment type="caution">
    <text evidence="10">The sequence shown here is derived from an EMBL/GenBank/DDBJ whole genome shotgun (WGS) entry which is preliminary data.</text>
</comment>
<keyword evidence="6" id="KW-0028">Amino-acid biosynthesis</keyword>
<dbReference type="Gene3D" id="3.30.70.1150">
    <property type="entry name" value="ACT-like. Chain A, domain 2"/>
    <property type="match status" value="1"/>
</dbReference>
<dbReference type="GO" id="GO:0005829">
    <property type="term" value="C:cytosol"/>
    <property type="evidence" value="ECO:0007669"/>
    <property type="project" value="TreeGrafter"/>
</dbReference>
<dbReference type="NCBIfam" id="NF008864">
    <property type="entry name" value="PRK11895.1"/>
    <property type="match status" value="1"/>
</dbReference>
<keyword evidence="7" id="KW-0100">Branched-chain amino acid biosynthesis</keyword>
<dbReference type="PANTHER" id="PTHR30239">
    <property type="entry name" value="ACETOLACTATE SYNTHASE SMALL SUBUNIT"/>
    <property type="match status" value="1"/>
</dbReference>
<dbReference type="Gene3D" id="3.30.70.260">
    <property type="match status" value="1"/>
</dbReference>
<comment type="pathway">
    <text evidence="1">Amino-acid biosynthesis; L-isoleucine biosynthesis; L-isoleucine from 2-oxobutanoate: step 1/4.</text>
</comment>
<keyword evidence="11" id="KW-1185">Reference proteome</keyword>
<evidence type="ECO:0000256" key="5">
    <source>
        <dbReference type="ARBA" id="ARBA00013145"/>
    </source>
</evidence>
<accession>A0A4R2L0C4</accession>
<feature type="domain" description="ACT" evidence="9">
    <location>
        <begin position="49"/>
        <end position="124"/>
    </location>
</feature>
<dbReference type="GO" id="GO:0009099">
    <property type="term" value="P:L-valine biosynthetic process"/>
    <property type="evidence" value="ECO:0007669"/>
    <property type="project" value="UniProtKB-UniPathway"/>
</dbReference>
<protein>
    <recommendedName>
        <fullName evidence="5">acetolactate synthase</fullName>
        <ecNumber evidence="5">2.2.1.6</ecNumber>
    </recommendedName>
</protein>
<dbReference type="FunFam" id="3.30.70.1150:FF:000001">
    <property type="entry name" value="Acetolactate synthase small subunit"/>
    <property type="match status" value="1"/>
</dbReference>
<evidence type="ECO:0000256" key="3">
    <source>
        <dbReference type="ARBA" id="ARBA00006341"/>
    </source>
</evidence>
<dbReference type="Pfam" id="PF10369">
    <property type="entry name" value="ALS_ss_C"/>
    <property type="match status" value="1"/>
</dbReference>
<dbReference type="InterPro" id="IPR004789">
    <property type="entry name" value="Acetalactate_synth_ssu"/>
</dbReference>
<dbReference type="AlphaFoldDB" id="A0A4R2L0C4"/>
<dbReference type="PANTHER" id="PTHR30239:SF0">
    <property type="entry name" value="ACETOLACTATE SYNTHASE SMALL SUBUNIT 1, CHLOROPLASTIC"/>
    <property type="match status" value="1"/>
</dbReference>
<evidence type="ECO:0000256" key="2">
    <source>
        <dbReference type="ARBA" id="ARBA00005025"/>
    </source>
</evidence>
<comment type="similarity">
    <text evidence="3">Belongs to the acetolactate synthase small subunit family.</text>
</comment>
<dbReference type="SUPFAM" id="SSF55021">
    <property type="entry name" value="ACT-like"/>
    <property type="match status" value="2"/>
</dbReference>
<name>A0A4R2L0C4_9RHOB</name>
<gene>
    <name evidence="10" type="ORF">EV655_104143</name>
</gene>
<dbReference type="InterPro" id="IPR019455">
    <property type="entry name" value="Acetolactate_synth_ssu_C"/>
</dbReference>
<evidence type="ECO:0000259" key="9">
    <source>
        <dbReference type="PROSITE" id="PS51671"/>
    </source>
</evidence>
<dbReference type="InterPro" id="IPR002912">
    <property type="entry name" value="ACT_dom"/>
</dbReference>
<dbReference type="NCBIfam" id="TIGR00119">
    <property type="entry name" value="acolac_sm"/>
    <property type="match status" value="1"/>
</dbReference>
<evidence type="ECO:0000256" key="6">
    <source>
        <dbReference type="ARBA" id="ARBA00022605"/>
    </source>
</evidence>
<dbReference type="InterPro" id="IPR045865">
    <property type="entry name" value="ACT-like_dom_sf"/>
</dbReference>
<dbReference type="InterPro" id="IPR027271">
    <property type="entry name" value="Acetolactate_synth/TF_NikR_C"/>
</dbReference>
<comment type="subunit">
    <text evidence="4">Dimer of large and small chains.</text>
</comment>
<dbReference type="GO" id="GO:0009097">
    <property type="term" value="P:isoleucine biosynthetic process"/>
    <property type="evidence" value="ECO:0007669"/>
    <property type="project" value="UniProtKB-UniPathway"/>
</dbReference>
<comment type="pathway">
    <text evidence="2">Amino-acid biosynthesis; L-valine biosynthesis; L-valine from pyruvate: step 1/4.</text>
</comment>
<evidence type="ECO:0000256" key="8">
    <source>
        <dbReference type="ARBA" id="ARBA00048670"/>
    </source>
</evidence>
<evidence type="ECO:0000256" key="1">
    <source>
        <dbReference type="ARBA" id="ARBA00004974"/>
    </source>
</evidence>
<dbReference type="UniPathway" id="UPA00049">
    <property type="reaction ID" value="UER00059"/>
</dbReference>
<dbReference type="EC" id="2.2.1.6" evidence="5"/>
<dbReference type="Pfam" id="PF22629">
    <property type="entry name" value="ACT_AHAS_ss"/>
    <property type="match status" value="1"/>
</dbReference>
<dbReference type="UniPathway" id="UPA00047">
    <property type="reaction ID" value="UER00055"/>
</dbReference>
<comment type="catalytic activity">
    <reaction evidence="8">
        <text>2 pyruvate + H(+) = (2S)-2-acetolactate + CO2</text>
        <dbReference type="Rhea" id="RHEA:25249"/>
        <dbReference type="ChEBI" id="CHEBI:15361"/>
        <dbReference type="ChEBI" id="CHEBI:15378"/>
        <dbReference type="ChEBI" id="CHEBI:16526"/>
        <dbReference type="ChEBI" id="CHEBI:58476"/>
        <dbReference type="EC" id="2.2.1.6"/>
    </reaction>
</comment>
<dbReference type="CDD" id="cd04878">
    <property type="entry name" value="ACT_AHAS"/>
    <property type="match status" value="1"/>
</dbReference>
<dbReference type="InterPro" id="IPR039557">
    <property type="entry name" value="AHAS_ACT"/>
</dbReference>
<evidence type="ECO:0000256" key="4">
    <source>
        <dbReference type="ARBA" id="ARBA00011744"/>
    </source>
</evidence>
<dbReference type="GO" id="GO:1990610">
    <property type="term" value="F:acetolactate synthase regulator activity"/>
    <property type="evidence" value="ECO:0007669"/>
    <property type="project" value="InterPro"/>
</dbReference>
<dbReference type="Proteomes" id="UP000295142">
    <property type="component" value="Unassembled WGS sequence"/>
</dbReference>
<reference evidence="10 11" key="1">
    <citation type="submission" date="2019-03" db="EMBL/GenBank/DDBJ databases">
        <title>Genomic Encyclopedia of Type Strains, Phase IV (KMG-IV): sequencing the most valuable type-strain genomes for metagenomic binning, comparative biology and taxonomic classification.</title>
        <authorList>
            <person name="Goeker M."/>
        </authorList>
    </citation>
    <scope>NUCLEOTIDE SEQUENCE [LARGE SCALE GENOMIC DNA]</scope>
    <source>
        <strain evidence="10 11">DSM 4868</strain>
    </source>
</reference>
<proteinExistence type="inferred from homology"/>
<organism evidence="10 11">
    <name type="scientific">Rhodovulum euryhalinum</name>
    <dbReference type="NCBI Taxonomy" id="35805"/>
    <lineage>
        <taxon>Bacteria</taxon>
        <taxon>Pseudomonadati</taxon>
        <taxon>Pseudomonadota</taxon>
        <taxon>Alphaproteobacteria</taxon>
        <taxon>Rhodobacterales</taxon>
        <taxon>Paracoccaceae</taxon>
        <taxon>Rhodovulum</taxon>
    </lineage>
</organism>